<proteinExistence type="predicted"/>
<name>A0A840VA22_9BACT</name>
<sequence length="484" mass="53217">MNHPSNELPTPAEMTAHLDSYVRGQTLAKRDLAVAVYNHYLARALRERDGEDLGRHHLLMIGPTGVGKSYLVRTLGDFLGVPVGFSSATSLVEAGYKGSSVESVVRALLDRAGGDARKAEKGIVFLDEIDKIRRGETGGRDVSGEGVQNALLTLLDGRMSDGEETSRHAGVDTGKLLFVCTGAFVGLEEIVKARLGRGKGTMGFHAMGGKDAETRELLGEAQTADLVKFGMIPEFIGRFATVSVLHELSLDDLRAIAGAETEQSPLSRQRKLARAHGIELVLTDDALDAIAREAQELGTGARGLHRLIGKAVDGVDYRWPELARDGVTRVEIDSAAALGQGEPTLVKGERIFEPIDEDLRRESLRGLPPRPRPVLRHAAADGLTDVSGWTEEAIWNRVEEIKARLGWGETTGSARKWWETFENENRHRPALILRLCEELKKRDAAIEEFFLSYVYSNTDNIQANLHFLDYRRLKEAGEKKEPKS</sequence>
<accession>A0A840VA22</accession>
<dbReference type="GO" id="GO:0005524">
    <property type="term" value="F:ATP binding"/>
    <property type="evidence" value="ECO:0007669"/>
    <property type="project" value="UniProtKB-KW"/>
</dbReference>
<dbReference type="Gene3D" id="3.40.50.300">
    <property type="entry name" value="P-loop containing nucleotide triphosphate hydrolases"/>
    <property type="match status" value="1"/>
</dbReference>
<keyword evidence="6" id="KW-0645">Protease</keyword>
<dbReference type="SMART" id="SM01086">
    <property type="entry name" value="ClpB_D2-small"/>
    <property type="match status" value="1"/>
</dbReference>
<dbReference type="InterPro" id="IPR050052">
    <property type="entry name" value="ATP-dep_Clp_protease_ClpX"/>
</dbReference>
<dbReference type="PANTHER" id="PTHR48102:SF7">
    <property type="entry name" value="ATP-DEPENDENT CLP PROTEASE ATP-BINDING SUBUNIT CLPX-LIKE, MITOCHONDRIAL"/>
    <property type="match status" value="1"/>
</dbReference>
<dbReference type="InterPro" id="IPR003959">
    <property type="entry name" value="ATPase_AAA_core"/>
</dbReference>
<dbReference type="SUPFAM" id="SSF52540">
    <property type="entry name" value="P-loop containing nucleoside triphosphate hydrolases"/>
    <property type="match status" value="1"/>
</dbReference>
<dbReference type="PANTHER" id="PTHR48102">
    <property type="entry name" value="ATP-DEPENDENT CLP PROTEASE ATP-BINDING SUBUNIT CLPX-LIKE, MITOCHONDRIAL-RELATED"/>
    <property type="match status" value="1"/>
</dbReference>
<dbReference type="GO" id="GO:0008233">
    <property type="term" value="F:peptidase activity"/>
    <property type="evidence" value="ECO:0007669"/>
    <property type="project" value="UniProtKB-KW"/>
</dbReference>
<feature type="domain" description="Clp ATPase C-terminal" evidence="5">
    <location>
        <begin position="248"/>
        <end position="345"/>
    </location>
</feature>
<evidence type="ECO:0000256" key="2">
    <source>
        <dbReference type="ARBA" id="ARBA00022840"/>
    </source>
</evidence>
<reference evidence="6 7" key="1">
    <citation type="submission" date="2020-08" db="EMBL/GenBank/DDBJ databases">
        <title>Genomic Encyclopedia of Type Strains, Phase IV (KMG-IV): sequencing the most valuable type-strain genomes for metagenomic binning, comparative biology and taxonomic classification.</title>
        <authorList>
            <person name="Goeker M."/>
        </authorList>
    </citation>
    <scope>NUCLEOTIDE SEQUENCE [LARGE SCALE GENOMIC DNA]</scope>
    <source>
        <strain evidence="6 7">YC6886</strain>
    </source>
</reference>
<gene>
    <name evidence="6" type="ORF">HNR46_001765</name>
</gene>
<protein>
    <submittedName>
        <fullName evidence="6">ATP-dependent Clp protease ATP-binding subunit ClpX</fullName>
    </submittedName>
</protein>
<evidence type="ECO:0000259" key="4">
    <source>
        <dbReference type="SMART" id="SM00382"/>
    </source>
</evidence>
<dbReference type="GO" id="GO:0016887">
    <property type="term" value="F:ATP hydrolysis activity"/>
    <property type="evidence" value="ECO:0007669"/>
    <property type="project" value="InterPro"/>
</dbReference>
<keyword evidence="2 6" id="KW-0067">ATP-binding</keyword>
<dbReference type="InterPro" id="IPR019489">
    <property type="entry name" value="Clp_ATPase_C"/>
</dbReference>
<evidence type="ECO:0000313" key="6">
    <source>
        <dbReference type="EMBL" id="MBB5351528.1"/>
    </source>
</evidence>
<dbReference type="EMBL" id="JACHFD010000007">
    <property type="protein sequence ID" value="MBB5351528.1"/>
    <property type="molecule type" value="Genomic_DNA"/>
</dbReference>
<comment type="caution">
    <text evidence="6">The sequence shown here is derived from an EMBL/GenBank/DDBJ whole genome shotgun (WGS) entry which is preliminary data.</text>
</comment>
<keyword evidence="1" id="KW-0547">Nucleotide-binding</keyword>
<evidence type="ECO:0000256" key="1">
    <source>
        <dbReference type="ARBA" id="ARBA00022741"/>
    </source>
</evidence>
<dbReference type="SMART" id="SM00382">
    <property type="entry name" value="AAA"/>
    <property type="match status" value="1"/>
</dbReference>
<dbReference type="Pfam" id="PF07724">
    <property type="entry name" value="AAA_2"/>
    <property type="match status" value="1"/>
</dbReference>
<dbReference type="GO" id="GO:0051603">
    <property type="term" value="P:proteolysis involved in protein catabolic process"/>
    <property type="evidence" value="ECO:0007669"/>
    <property type="project" value="TreeGrafter"/>
</dbReference>
<dbReference type="Proteomes" id="UP000557717">
    <property type="component" value="Unassembled WGS sequence"/>
</dbReference>
<dbReference type="AlphaFoldDB" id="A0A840VA22"/>
<evidence type="ECO:0000313" key="7">
    <source>
        <dbReference type="Proteomes" id="UP000557717"/>
    </source>
</evidence>
<keyword evidence="7" id="KW-1185">Reference proteome</keyword>
<dbReference type="RefSeq" id="WP_184017776.1">
    <property type="nucleotide sequence ID" value="NZ_JACHFD010000007.1"/>
</dbReference>
<evidence type="ECO:0000256" key="3">
    <source>
        <dbReference type="ARBA" id="ARBA00023186"/>
    </source>
</evidence>
<evidence type="ECO:0000259" key="5">
    <source>
        <dbReference type="SMART" id="SM01086"/>
    </source>
</evidence>
<dbReference type="Pfam" id="PF10431">
    <property type="entry name" value="ClpB_D2-small"/>
    <property type="match status" value="1"/>
</dbReference>
<keyword evidence="3" id="KW-0143">Chaperone</keyword>
<dbReference type="InterPro" id="IPR027417">
    <property type="entry name" value="P-loop_NTPase"/>
</dbReference>
<dbReference type="InterPro" id="IPR025943">
    <property type="entry name" value="Sigma_54_int_dom_ATP-bd_2"/>
</dbReference>
<keyword evidence="6" id="KW-0378">Hydrolase</keyword>
<dbReference type="PROSITE" id="PS00676">
    <property type="entry name" value="SIGMA54_INTERACT_2"/>
    <property type="match status" value="1"/>
</dbReference>
<dbReference type="InterPro" id="IPR003593">
    <property type="entry name" value="AAA+_ATPase"/>
</dbReference>
<organism evidence="6 7">
    <name type="scientific">Haloferula luteola</name>
    <dbReference type="NCBI Taxonomy" id="595692"/>
    <lineage>
        <taxon>Bacteria</taxon>
        <taxon>Pseudomonadati</taxon>
        <taxon>Verrucomicrobiota</taxon>
        <taxon>Verrucomicrobiia</taxon>
        <taxon>Verrucomicrobiales</taxon>
        <taxon>Verrucomicrobiaceae</taxon>
        <taxon>Haloferula</taxon>
    </lineage>
</organism>
<dbReference type="Gene3D" id="1.10.8.60">
    <property type="match status" value="1"/>
</dbReference>
<feature type="domain" description="AAA+ ATPase" evidence="4">
    <location>
        <begin position="54"/>
        <end position="201"/>
    </location>
</feature>